<dbReference type="EMBL" id="JAFLRD010000016">
    <property type="protein sequence ID" value="MBO0417399.1"/>
    <property type="molecule type" value="Genomic_DNA"/>
</dbReference>
<dbReference type="PROSITE" id="PS00455">
    <property type="entry name" value="AMP_BINDING"/>
    <property type="match status" value="1"/>
</dbReference>
<feature type="domain" description="AMP-binding enzyme C-terminal" evidence="6">
    <location>
        <begin position="822"/>
        <end position="898"/>
    </location>
</feature>
<evidence type="ECO:0000256" key="3">
    <source>
        <dbReference type="RuleBase" id="RU363071"/>
    </source>
</evidence>
<dbReference type="Pfam" id="PF00501">
    <property type="entry name" value="AMP-binding"/>
    <property type="match status" value="1"/>
</dbReference>
<evidence type="ECO:0000259" key="6">
    <source>
        <dbReference type="Pfam" id="PF13193"/>
    </source>
</evidence>
<feature type="region of interest" description="Disordered" evidence="4">
    <location>
        <begin position="1"/>
        <end position="20"/>
    </location>
</feature>
<keyword evidence="2 3" id="KW-0808">Transferase</keyword>
<comment type="catalytic activity">
    <reaction evidence="3">
        <text>D-erythrose 4-phosphate + phosphoenolpyruvate + H2O = 7-phospho-2-dehydro-3-deoxy-D-arabino-heptonate + phosphate</text>
        <dbReference type="Rhea" id="RHEA:14717"/>
        <dbReference type="ChEBI" id="CHEBI:15377"/>
        <dbReference type="ChEBI" id="CHEBI:16897"/>
        <dbReference type="ChEBI" id="CHEBI:43474"/>
        <dbReference type="ChEBI" id="CHEBI:58394"/>
        <dbReference type="ChEBI" id="CHEBI:58702"/>
        <dbReference type="EC" id="2.5.1.54"/>
    </reaction>
</comment>
<dbReference type="SUPFAM" id="SSF51569">
    <property type="entry name" value="Aldolase"/>
    <property type="match status" value="1"/>
</dbReference>
<dbReference type="PANTHER" id="PTHR21337:SF0">
    <property type="entry name" value="PHOSPHO-2-DEHYDRO-3-DEOXYHEPTONATE ALDOLASE"/>
    <property type="match status" value="1"/>
</dbReference>
<comment type="caution">
    <text evidence="7">The sequence shown here is derived from an EMBL/GenBank/DDBJ whole genome shotgun (WGS) entry which is preliminary data.</text>
</comment>
<protein>
    <recommendedName>
        <fullName evidence="3">Phospho-2-dehydro-3-deoxyheptonate aldolase</fullName>
        <ecNumber evidence="3">2.5.1.54</ecNumber>
    </recommendedName>
</protein>
<dbReference type="Pfam" id="PF13193">
    <property type="entry name" value="AMP-binding_C"/>
    <property type="match status" value="1"/>
</dbReference>
<dbReference type="Pfam" id="PF01474">
    <property type="entry name" value="DAHP_synth_2"/>
    <property type="match status" value="2"/>
</dbReference>
<dbReference type="InterPro" id="IPR013785">
    <property type="entry name" value="Aldolase_TIM"/>
</dbReference>
<evidence type="ECO:0000259" key="5">
    <source>
        <dbReference type="Pfam" id="PF00501"/>
    </source>
</evidence>
<dbReference type="EC" id="2.5.1.54" evidence="3"/>
<evidence type="ECO:0000313" key="7">
    <source>
        <dbReference type="EMBL" id="MBO0417399.1"/>
    </source>
</evidence>
<feature type="compositionally biased region" description="Polar residues" evidence="4">
    <location>
        <begin position="1"/>
        <end position="14"/>
    </location>
</feature>
<dbReference type="InterPro" id="IPR042099">
    <property type="entry name" value="ANL_N_sf"/>
</dbReference>
<reference evidence="7 8" key="1">
    <citation type="submission" date="2021-03" db="EMBL/GenBank/DDBJ databases">
        <title>First Case of infection caused by Chromobacterium haemolyticum derived from water in China.</title>
        <authorList>
            <person name="Chen J."/>
            <person name="Liu C."/>
        </authorList>
    </citation>
    <scope>NUCLEOTIDE SEQUENCE [LARGE SCALE GENOMIC DNA]</scope>
    <source>
        <strain evidence="7 8">WJ-5</strain>
    </source>
</reference>
<keyword evidence="8" id="KW-1185">Reference proteome</keyword>
<dbReference type="InterPro" id="IPR045851">
    <property type="entry name" value="AMP-bd_C_sf"/>
</dbReference>
<name>A0ABS3GR15_9NEIS</name>
<dbReference type="RefSeq" id="WP_200123097.1">
    <property type="nucleotide sequence ID" value="NZ_JAEILV010000017.1"/>
</dbReference>
<dbReference type="SUPFAM" id="SSF56801">
    <property type="entry name" value="Acetyl-CoA synthetase-like"/>
    <property type="match status" value="1"/>
</dbReference>
<dbReference type="Gene3D" id="3.30.300.30">
    <property type="match status" value="1"/>
</dbReference>
<dbReference type="Gene3D" id="3.20.20.70">
    <property type="entry name" value="Aldolase class I"/>
    <property type="match status" value="1"/>
</dbReference>
<dbReference type="PANTHER" id="PTHR21337">
    <property type="entry name" value="PHOSPHO-2-DEHYDRO-3-DEOXYHEPTONATE ALDOLASE 1, 2"/>
    <property type="match status" value="1"/>
</dbReference>
<comment type="similarity">
    <text evidence="1 3">Belongs to the class-II DAHP synthase family.</text>
</comment>
<evidence type="ECO:0000256" key="4">
    <source>
        <dbReference type="SAM" id="MobiDB-lite"/>
    </source>
</evidence>
<evidence type="ECO:0000256" key="1">
    <source>
        <dbReference type="ARBA" id="ARBA00008911"/>
    </source>
</evidence>
<sequence>MLTLSKAWSPSSWQAKPHTQMPDYDDGAALHAVLSRLSAYPNLVPSAEIRRLRAALADVARGEGFVIQAGDCAERFAGLRPDVLGGHYRLLERMAADLGQALQRPVLRIGRIAGQYAKPRSQPQEALGGLSLPSYRGDIVNGVEFAASARAHDPQRLESAYFHAAASLNYLRGLDREAAPRDSGYYVSHEALLLPYEQAQLQQDERGDWYCGSGHFLWVGERTRQLDGAHVEFLRGVNNPVGVKVGPGMARDELLRLIDALNPDNEAGRLTLITRFGAAHIQRLPELLNAVNAEGRQVLWLCDPMHGNGVQAANGVKTRRYEDILAEVEAFLSAHRDCGSHAGGVHLELSAQDVTECLGGPEALAEEDLGRAYHSSCDPRLNPRQALALTDRLIAALTQPSGAAARPAPDAAAPEPLINLAERLAASRPDSDRLCFVGPGFSLSYRQLNRAVRRQAAWLQTEGVAAGERVLIALDDGPELAVAFYAALAVGALPVVANPRLDAASLHHLLADAAPALCLGQSSQIAVWPAAAKLRLLDAGAHLEWLAGDSADDDWDDFARQPEDAPALIQYTSGSTGQAKGVVHSARSMLAVCSHFAAGQLRLGADDVLYSAPKSFFGYGMGNSLFFPLYLGACGLLDGAWPSAERVAGVLRQFRPTVLFAVPTLYRLLLEHGLEPSDVAIRLAFSAGAPLSAPLARRWRQRFGFDLHDGIGATEMCHVFATSYPDALRSGSVGRMLPGWEARIVDADGRDAPAGECGVLLVKAPSRALGYWRRPQEEQERFQDGWYRTGDLFSRDEHGYLSFHGREDDRFKVFGRWVVPVEIENLLAALLPELGDAYVVAAPDRDGEARPALILRAGDDSEALVRLVHATLEAHLESYKRPALVLALEEIPLNKNGKPDRRAMAQLAAREQAERKEEKVC</sequence>
<accession>A0ABS3GR15</accession>
<evidence type="ECO:0000256" key="2">
    <source>
        <dbReference type="ARBA" id="ARBA00022679"/>
    </source>
</evidence>
<dbReference type="Proteomes" id="UP000664349">
    <property type="component" value="Unassembled WGS sequence"/>
</dbReference>
<dbReference type="InterPro" id="IPR025110">
    <property type="entry name" value="AMP-bd_C"/>
</dbReference>
<proteinExistence type="inferred from homology"/>
<dbReference type="InterPro" id="IPR000873">
    <property type="entry name" value="AMP-dep_synth/lig_dom"/>
</dbReference>
<dbReference type="InterPro" id="IPR020845">
    <property type="entry name" value="AMP-binding_CS"/>
</dbReference>
<gene>
    <name evidence="7" type="ORF">J1C50_17945</name>
</gene>
<evidence type="ECO:0000313" key="8">
    <source>
        <dbReference type="Proteomes" id="UP000664349"/>
    </source>
</evidence>
<dbReference type="Gene3D" id="3.40.50.12780">
    <property type="entry name" value="N-terminal domain of ligase-like"/>
    <property type="match status" value="1"/>
</dbReference>
<feature type="domain" description="AMP-dependent synthetase/ligase" evidence="5">
    <location>
        <begin position="425"/>
        <end position="772"/>
    </location>
</feature>
<organism evidence="7 8">
    <name type="scientific">Chromobacterium haemolyticum</name>
    <dbReference type="NCBI Taxonomy" id="394935"/>
    <lineage>
        <taxon>Bacteria</taxon>
        <taxon>Pseudomonadati</taxon>
        <taxon>Pseudomonadota</taxon>
        <taxon>Betaproteobacteria</taxon>
        <taxon>Neisseriales</taxon>
        <taxon>Chromobacteriaceae</taxon>
        <taxon>Chromobacterium</taxon>
    </lineage>
</organism>
<dbReference type="InterPro" id="IPR002480">
    <property type="entry name" value="DAHP_synth_2"/>
</dbReference>